<evidence type="ECO:0000313" key="2">
    <source>
        <dbReference type="EMBL" id="KAF2137725.1"/>
    </source>
</evidence>
<organism evidence="2 3">
    <name type="scientific">Aplosporella prunicola CBS 121167</name>
    <dbReference type="NCBI Taxonomy" id="1176127"/>
    <lineage>
        <taxon>Eukaryota</taxon>
        <taxon>Fungi</taxon>
        <taxon>Dikarya</taxon>
        <taxon>Ascomycota</taxon>
        <taxon>Pezizomycotina</taxon>
        <taxon>Dothideomycetes</taxon>
        <taxon>Dothideomycetes incertae sedis</taxon>
        <taxon>Botryosphaeriales</taxon>
        <taxon>Aplosporellaceae</taxon>
        <taxon>Aplosporella</taxon>
    </lineage>
</organism>
<protein>
    <submittedName>
        <fullName evidence="2">Uncharacterized protein</fullName>
    </submittedName>
</protein>
<name>A0A6A6B393_9PEZI</name>
<dbReference type="RefSeq" id="XP_033393440.1">
    <property type="nucleotide sequence ID" value="XM_033545324.1"/>
</dbReference>
<dbReference type="AlphaFoldDB" id="A0A6A6B393"/>
<evidence type="ECO:0000313" key="3">
    <source>
        <dbReference type="Proteomes" id="UP000799438"/>
    </source>
</evidence>
<dbReference type="OrthoDB" id="4483229at2759"/>
<sequence>MSVNHLFPVVCTADLPSTVVDAFLTRALNGSEALVPNTEPCLVVLTSPANSPNSAPTHPSRTPTQPFTSPFNDQSPTQIAEYVGGAGFFAVLDARSAEGETALLVQVQRDGREETKVDVLRITFDAAQHVLQALDVASLGFEELMINAEDQGGVYGRPPQRKSPLKGGPAPRKKLGG</sequence>
<feature type="region of interest" description="Disordered" evidence="1">
    <location>
        <begin position="150"/>
        <end position="177"/>
    </location>
</feature>
<accession>A0A6A6B393</accession>
<proteinExistence type="predicted"/>
<feature type="compositionally biased region" description="Polar residues" evidence="1">
    <location>
        <begin position="47"/>
        <end position="69"/>
    </location>
</feature>
<feature type="region of interest" description="Disordered" evidence="1">
    <location>
        <begin position="46"/>
        <end position="69"/>
    </location>
</feature>
<dbReference type="GeneID" id="54302829"/>
<reference evidence="2" key="1">
    <citation type="journal article" date="2020" name="Stud. Mycol.">
        <title>101 Dothideomycetes genomes: a test case for predicting lifestyles and emergence of pathogens.</title>
        <authorList>
            <person name="Haridas S."/>
            <person name="Albert R."/>
            <person name="Binder M."/>
            <person name="Bloem J."/>
            <person name="Labutti K."/>
            <person name="Salamov A."/>
            <person name="Andreopoulos B."/>
            <person name="Baker S."/>
            <person name="Barry K."/>
            <person name="Bills G."/>
            <person name="Bluhm B."/>
            <person name="Cannon C."/>
            <person name="Castanera R."/>
            <person name="Culley D."/>
            <person name="Daum C."/>
            <person name="Ezra D."/>
            <person name="Gonzalez J."/>
            <person name="Henrissat B."/>
            <person name="Kuo A."/>
            <person name="Liang C."/>
            <person name="Lipzen A."/>
            <person name="Lutzoni F."/>
            <person name="Magnuson J."/>
            <person name="Mondo S."/>
            <person name="Nolan M."/>
            <person name="Ohm R."/>
            <person name="Pangilinan J."/>
            <person name="Park H.-J."/>
            <person name="Ramirez L."/>
            <person name="Alfaro M."/>
            <person name="Sun H."/>
            <person name="Tritt A."/>
            <person name="Yoshinaga Y."/>
            <person name="Zwiers L.-H."/>
            <person name="Turgeon B."/>
            <person name="Goodwin S."/>
            <person name="Spatafora J."/>
            <person name="Crous P."/>
            <person name="Grigoriev I."/>
        </authorList>
    </citation>
    <scope>NUCLEOTIDE SEQUENCE</scope>
    <source>
        <strain evidence="2">CBS 121167</strain>
    </source>
</reference>
<dbReference type="Proteomes" id="UP000799438">
    <property type="component" value="Unassembled WGS sequence"/>
</dbReference>
<evidence type="ECO:0000256" key="1">
    <source>
        <dbReference type="SAM" id="MobiDB-lite"/>
    </source>
</evidence>
<keyword evidence="3" id="KW-1185">Reference proteome</keyword>
<gene>
    <name evidence="2" type="ORF">K452DRAFT_339826</name>
</gene>
<dbReference type="EMBL" id="ML995500">
    <property type="protein sequence ID" value="KAF2137725.1"/>
    <property type="molecule type" value="Genomic_DNA"/>
</dbReference>